<sequence length="54" mass="6225">MFECDVPFMMFTLIIVLKFLSWENGVLHYVLGRTLVLGQGGHVLNTLREERLST</sequence>
<evidence type="ECO:0000313" key="2">
    <source>
        <dbReference type="Proteomes" id="UP000265566"/>
    </source>
</evidence>
<dbReference type="AlphaFoldDB" id="A0A396ILF8"/>
<accession>A0A396ILF8</accession>
<protein>
    <submittedName>
        <fullName evidence="1">Uncharacterized protein</fullName>
    </submittedName>
</protein>
<comment type="caution">
    <text evidence="1">The sequence shown here is derived from an EMBL/GenBank/DDBJ whole genome shotgun (WGS) entry which is preliminary data.</text>
</comment>
<dbReference type="Proteomes" id="UP000265566">
    <property type="component" value="Chromosome 3"/>
</dbReference>
<reference evidence="2" key="1">
    <citation type="journal article" date="2018" name="Nat. Plants">
        <title>Whole-genome landscape of Medicago truncatula symbiotic genes.</title>
        <authorList>
            <person name="Pecrix Y."/>
            <person name="Staton S.E."/>
            <person name="Sallet E."/>
            <person name="Lelandais-Briere C."/>
            <person name="Moreau S."/>
            <person name="Carrere S."/>
            <person name="Blein T."/>
            <person name="Jardinaud M.F."/>
            <person name="Latrasse D."/>
            <person name="Zouine M."/>
            <person name="Zahm M."/>
            <person name="Kreplak J."/>
            <person name="Mayjonade B."/>
            <person name="Satge C."/>
            <person name="Perez M."/>
            <person name="Cauet S."/>
            <person name="Marande W."/>
            <person name="Chantry-Darmon C."/>
            <person name="Lopez-Roques C."/>
            <person name="Bouchez O."/>
            <person name="Berard A."/>
            <person name="Debelle F."/>
            <person name="Munos S."/>
            <person name="Bendahmane A."/>
            <person name="Berges H."/>
            <person name="Niebel A."/>
            <person name="Buitink J."/>
            <person name="Frugier F."/>
            <person name="Benhamed M."/>
            <person name="Crespi M."/>
            <person name="Gouzy J."/>
            <person name="Gamas P."/>
        </authorList>
    </citation>
    <scope>NUCLEOTIDE SEQUENCE [LARGE SCALE GENOMIC DNA]</scope>
    <source>
        <strain evidence="2">cv. Jemalong A17</strain>
    </source>
</reference>
<gene>
    <name evidence="1" type="ORF">MtrunA17_Chr3g0081501</name>
</gene>
<organism evidence="1 2">
    <name type="scientific">Medicago truncatula</name>
    <name type="common">Barrel medic</name>
    <name type="synonym">Medicago tribuloides</name>
    <dbReference type="NCBI Taxonomy" id="3880"/>
    <lineage>
        <taxon>Eukaryota</taxon>
        <taxon>Viridiplantae</taxon>
        <taxon>Streptophyta</taxon>
        <taxon>Embryophyta</taxon>
        <taxon>Tracheophyta</taxon>
        <taxon>Spermatophyta</taxon>
        <taxon>Magnoliopsida</taxon>
        <taxon>eudicotyledons</taxon>
        <taxon>Gunneridae</taxon>
        <taxon>Pentapetalae</taxon>
        <taxon>rosids</taxon>
        <taxon>fabids</taxon>
        <taxon>Fabales</taxon>
        <taxon>Fabaceae</taxon>
        <taxon>Papilionoideae</taxon>
        <taxon>50 kb inversion clade</taxon>
        <taxon>NPAAA clade</taxon>
        <taxon>Hologalegina</taxon>
        <taxon>IRL clade</taxon>
        <taxon>Trifolieae</taxon>
        <taxon>Medicago</taxon>
    </lineage>
</organism>
<name>A0A396ILF8_MEDTR</name>
<evidence type="ECO:0000313" key="1">
    <source>
        <dbReference type="EMBL" id="RHN65588.1"/>
    </source>
</evidence>
<dbReference type="Gramene" id="rna13442">
    <property type="protein sequence ID" value="RHN65588.1"/>
    <property type="gene ID" value="gene13442"/>
</dbReference>
<proteinExistence type="predicted"/>
<dbReference type="EMBL" id="PSQE01000003">
    <property type="protein sequence ID" value="RHN65588.1"/>
    <property type="molecule type" value="Genomic_DNA"/>
</dbReference>